<dbReference type="InterPro" id="IPR016064">
    <property type="entry name" value="NAD/diacylglycerol_kinase_sf"/>
</dbReference>
<evidence type="ECO:0000313" key="10">
    <source>
        <dbReference type="Proteomes" id="UP000188320"/>
    </source>
</evidence>
<dbReference type="Proteomes" id="UP000188320">
    <property type="component" value="Unassembled WGS sequence"/>
</dbReference>
<evidence type="ECO:0000256" key="5">
    <source>
        <dbReference type="ARBA" id="ARBA00022840"/>
    </source>
</evidence>
<evidence type="ECO:0000256" key="4">
    <source>
        <dbReference type="ARBA" id="ARBA00022777"/>
    </source>
</evidence>
<dbReference type="AlphaFoldDB" id="A0A1R1PZL7"/>
<evidence type="ECO:0000256" key="7">
    <source>
        <dbReference type="ARBA" id="ARBA00023027"/>
    </source>
</evidence>
<comment type="similarity">
    <text evidence="1">Belongs to the NAD kinase family.</text>
</comment>
<feature type="compositionally biased region" description="Basic and acidic residues" evidence="8">
    <location>
        <begin position="493"/>
        <end position="503"/>
    </location>
</feature>
<dbReference type="GO" id="GO:0003951">
    <property type="term" value="F:NAD+ kinase activity"/>
    <property type="evidence" value="ECO:0007669"/>
    <property type="project" value="InterPro"/>
</dbReference>
<dbReference type="Pfam" id="PF01513">
    <property type="entry name" value="NAD_kinase"/>
    <property type="match status" value="1"/>
</dbReference>
<protein>
    <submittedName>
        <fullName evidence="9">ATP-NADH kinase YEF1</fullName>
    </submittedName>
</protein>
<dbReference type="PANTHER" id="PTHR20275">
    <property type="entry name" value="NAD KINASE"/>
    <property type="match status" value="1"/>
</dbReference>
<dbReference type="HAMAP" id="MF_00361">
    <property type="entry name" value="NAD_kinase"/>
    <property type="match status" value="1"/>
</dbReference>
<dbReference type="Pfam" id="PF20143">
    <property type="entry name" value="NAD_kinase_C"/>
    <property type="match status" value="1"/>
</dbReference>
<dbReference type="InterPro" id="IPR002504">
    <property type="entry name" value="NADK"/>
</dbReference>
<feature type="region of interest" description="Disordered" evidence="8">
    <location>
        <begin position="488"/>
        <end position="507"/>
    </location>
</feature>
<evidence type="ECO:0000313" key="9">
    <source>
        <dbReference type="EMBL" id="OMH86396.1"/>
    </source>
</evidence>
<evidence type="ECO:0000256" key="3">
    <source>
        <dbReference type="ARBA" id="ARBA00022741"/>
    </source>
</evidence>
<keyword evidence="5" id="KW-0067">ATP-binding</keyword>
<evidence type="ECO:0000256" key="2">
    <source>
        <dbReference type="ARBA" id="ARBA00022679"/>
    </source>
</evidence>
<dbReference type="EMBL" id="LSSK01000004">
    <property type="protein sequence ID" value="OMH86396.1"/>
    <property type="molecule type" value="Genomic_DNA"/>
</dbReference>
<sequence length="788" mass="88064">MRSGVVVHQKINRKHRGSSSVSLNDEQIAACKEIKPINIKKPGQKQSGTLGSFEEEPTAMEGSSVEAEKQNPGTGIHRLMEMMDLRGVEEVELSGENRDTKLESLERVKQRKVFSDDDKSTFIEAEKKKVETEACKIVIEDLLEDGGKLKCFSEWKTEKLLKTTESVRSMTKKLTNSKVKLINKSECMIVTKPGDETLISLTRDLAVWLITTHFSGCPSGLTVYIDKVVYEDRKFNLARVIQKNPEAAERLKPWTAELCAEQPDRFDFAVTLGGDGTLLYTSWLFQGSVPVIIPFALGSLGFLTIFDVKQARQVLKKAINTGVYVDLRMRFEVTVHRIADKEFLRREEFSKAKNAHMNRVEKKNQQALGNASGAIGAQSFLRSKRGLSRSPSTRSVVSRSGSTRRNQLHRRDTSDSQEGHLHTDENFGEKPEAPEENGTFSHDPVGVLRTRSTKSMRGAERRTGRRNMNSADQHGHLQAMLGRDRVGLSGRQRGNEDRSESCEPRTFSHISGRGLGIHTDNNFANHTLSDYGQSHQGSFVSISSPLSALSTKKGTTRAGSRRERRALGSFDSESTDDHYETPKQARTSISKEMYGRGDLWVKDKTYHVLNEVVIDRGFNPFLTVLELYASGRHLTTVQADGLSLSTPTGSTAYSLAAGGSLVHPEIPAILVTPICPHTLSFRPMLVPDTIELQVEVPPDSRNTAWVSFDGRNRIELSRGDHISVTASRHSVPILASFEDPMTSWFESLETSLSWNLRQRQKQMNFSAIENLNVNENEEDENSHADDEC</sequence>
<comment type="caution">
    <text evidence="9">The sequence shown here is derived from an EMBL/GenBank/DDBJ whole genome shotgun (WGS) entry which is preliminary data.</text>
</comment>
<accession>A0A1R1PZL7</accession>
<dbReference type="GO" id="GO:0019674">
    <property type="term" value="P:NAD+ metabolic process"/>
    <property type="evidence" value="ECO:0007669"/>
    <property type="project" value="InterPro"/>
</dbReference>
<dbReference type="PANTHER" id="PTHR20275:SF0">
    <property type="entry name" value="NAD KINASE"/>
    <property type="match status" value="1"/>
</dbReference>
<dbReference type="GO" id="GO:0006741">
    <property type="term" value="P:NADP+ biosynthetic process"/>
    <property type="evidence" value="ECO:0007669"/>
    <property type="project" value="InterPro"/>
</dbReference>
<dbReference type="Gene3D" id="2.60.200.30">
    <property type="entry name" value="Probable inorganic polyphosphate/atp-NAD kinase, domain 2"/>
    <property type="match status" value="1"/>
</dbReference>
<evidence type="ECO:0000256" key="6">
    <source>
        <dbReference type="ARBA" id="ARBA00022857"/>
    </source>
</evidence>
<dbReference type="InterPro" id="IPR017438">
    <property type="entry name" value="ATP-NAD_kinase_N"/>
</dbReference>
<reference evidence="10" key="1">
    <citation type="submission" date="2017-01" db="EMBL/GenBank/DDBJ databases">
        <authorList>
            <person name="Wang Y."/>
            <person name="White M."/>
            <person name="Kvist S."/>
            <person name="Moncalvo J.-M."/>
        </authorList>
    </citation>
    <scope>NUCLEOTIDE SEQUENCE [LARGE SCALE GENOMIC DNA]</scope>
    <source>
        <strain evidence="10">COL-18-3</strain>
    </source>
</reference>
<dbReference type="FunFam" id="2.60.200.30:FF:000009">
    <property type="entry name" value="Poly(P)/ATP NAD kinase"/>
    <property type="match status" value="1"/>
</dbReference>
<proteinExistence type="inferred from homology"/>
<keyword evidence="2" id="KW-0808">Transferase</keyword>
<gene>
    <name evidence="9" type="ORF">AX774_g43</name>
</gene>
<keyword evidence="3" id="KW-0547">Nucleotide-binding</keyword>
<dbReference type="Gene3D" id="3.40.50.10330">
    <property type="entry name" value="Probable inorganic polyphosphate/atp-NAD kinase, domain 1"/>
    <property type="match status" value="1"/>
</dbReference>
<evidence type="ECO:0000256" key="1">
    <source>
        <dbReference type="ARBA" id="ARBA00010995"/>
    </source>
</evidence>
<keyword evidence="7" id="KW-0520">NAD</keyword>
<dbReference type="InterPro" id="IPR017437">
    <property type="entry name" value="ATP-NAD_kinase_PpnK-typ_C"/>
</dbReference>
<dbReference type="SUPFAM" id="SSF111331">
    <property type="entry name" value="NAD kinase/diacylglycerol kinase-like"/>
    <property type="match status" value="2"/>
</dbReference>
<name>A0A1R1PZL7_ZANCU</name>
<feature type="region of interest" description="Disordered" evidence="8">
    <location>
        <begin position="39"/>
        <end position="73"/>
    </location>
</feature>
<dbReference type="OrthoDB" id="24581at2759"/>
<feature type="compositionally biased region" description="Basic and acidic residues" evidence="8">
    <location>
        <begin position="409"/>
        <end position="433"/>
    </location>
</feature>
<keyword evidence="6" id="KW-0521">NADP</keyword>
<dbReference type="GO" id="GO:0005524">
    <property type="term" value="F:ATP binding"/>
    <property type="evidence" value="ECO:0007669"/>
    <property type="project" value="UniProtKB-KW"/>
</dbReference>
<feature type="compositionally biased region" description="Low complexity" evidence="8">
    <location>
        <begin position="388"/>
        <end position="405"/>
    </location>
</feature>
<keyword evidence="10" id="KW-1185">Reference proteome</keyword>
<feature type="region of interest" description="Disordered" evidence="8">
    <location>
        <begin position="547"/>
        <end position="585"/>
    </location>
</feature>
<organism evidence="9 10">
    <name type="scientific">Zancudomyces culisetae</name>
    <name type="common">Gut fungus</name>
    <name type="synonym">Smittium culisetae</name>
    <dbReference type="NCBI Taxonomy" id="1213189"/>
    <lineage>
        <taxon>Eukaryota</taxon>
        <taxon>Fungi</taxon>
        <taxon>Fungi incertae sedis</taxon>
        <taxon>Zoopagomycota</taxon>
        <taxon>Kickxellomycotina</taxon>
        <taxon>Harpellomycetes</taxon>
        <taxon>Harpellales</taxon>
        <taxon>Legeriomycetaceae</taxon>
        <taxon>Zancudomyces</taxon>
    </lineage>
</organism>
<evidence type="ECO:0000256" key="8">
    <source>
        <dbReference type="SAM" id="MobiDB-lite"/>
    </source>
</evidence>
<keyword evidence="4 9" id="KW-0418">Kinase</keyword>
<feature type="region of interest" description="Disordered" evidence="8">
    <location>
        <begin position="380"/>
        <end position="473"/>
    </location>
</feature>